<protein>
    <recommendedName>
        <fullName evidence="3">Tail terminator</fullName>
    </recommendedName>
</protein>
<accession>A0ABU5T4H2</accession>
<gene>
    <name evidence="1" type="ORF">SPF06_07055</name>
</gene>
<evidence type="ECO:0000313" key="2">
    <source>
        <dbReference type="Proteomes" id="UP001304769"/>
    </source>
</evidence>
<dbReference type="EMBL" id="JAYGGQ010000004">
    <property type="protein sequence ID" value="MEA5454475.1"/>
    <property type="molecule type" value="Genomic_DNA"/>
</dbReference>
<sequence length="157" mass="16910">MTSTITAALAAKTGLYELVKRVMAAGTDTQNVYVVPGAIGTDLPDDIISLGKFRVTQEMAGMGLMRPREETITLEVVFSCLKGGGDEVELLSQQRALDLLGMVEREVRMNDPVLGGAVRQCFLTDIESDGVTPEDYKKAGRGVDVIATFTAQNRVRG</sequence>
<evidence type="ECO:0008006" key="3">
    <source>
        <dbReference type="Google" id="ProtNLM"/>
    </source>
</evidence>
<dbReference type="RefSeq" id="WP_323278320.1">
    <property type="nucleotide sequence ID" value="NZ_JAYGGQ010000004.1"/>
</dbReference>
<reference evidence="1 2" key="1">
    <citation type="submission" date="2023-12" db="EMBL/GenBank/DDBJ databases">
        <title>Sinomonas terricola sp. nov, isolated from litchi orchard soil in Guangdong, PR China.</title>
        <authorList>
            <person name="Jiaxin W."/>
            <person name="Yang Z."/>
            <person name="Honghui Z."/>
        </authorList>
    </citation>
    <scope>NUCLEOTIDE SEQUENCE [LARGE SCALE GENOMIC DNA]</scope>
    <source>
        <strain evidence="1 2">JGH33</strain>
    </source>
</reference>
<proteinExistence type="predicted"/>
<evidence type="ECO:0000313" key="1">
    <source>
        <dbReference type="EMBL" id="MEA5454475.1"/>
    </source>
</evidence>
<keyword evidence="2" id="KW-1185">Reference proteome</keyword>
<dbReference type="Proteomes" id="UP001304769">
    <property type="component" value="Unassembled WGS sequence"/>
</dbReference>
<comment type="caution">
    <text evidence="1">The sequence shown here is derived from an EMBL/GenBank/DDBJ whole genome shotgun (WGS) entry which is preliminary data.</text>
</comment>
<organism evidence="1 2">
    <name type="scientific">Sinomonas terricola</name>
    <dbReference type="NCBI Taxonomy" id="3110330"/>
    <lineage>
        <taxon>Bacteria</taxon>
        <taxon>Bacillati</taxon>
        <taxon>Actinomycetota</taxon>
        <taxon>Actinomycetes</taxon>
        <taxon>Micrococcales</taxon>
        <taxon>Micrococcaceae</taxon>
        <taxon>Sinomonas</taxon>
    </lineage>
</organism>
<name>A0ABU5T4H2_9MICC</name>